<keyword evidence="1" id="KW-0812">Transmembrane</keyword>
<organism evidence="2">
    <name type="scientific">uncultured Poseidoniia archaeon</name>
    <dbReference type="NCBI Taxonomy" id="1697135"/>
    <lineage>
        <taxon>Archaea</taxon>
        <taxon>Methanobacteriati</taxon>
        <taxon>Thermoplasmatota</taxon>
        <taxon>Candidatus Poseidoniia</taxon>
        <taxon>environmental samples</taxon>
    </lineage>
</organism>
<reference evidence="2" key="2">
    <citation type="journal article" date="2015" name="ISME J.">
        <title>A new class of marine Euryarchaeota group II from the Mediterranean deep chlorophyll maximum.</title>
        <authorList>
            <person name="Martin-Cuadrado A.B."/>
            <person name="Garcia-Heredia I."/>
            <person name="Molto A.G."/>
            <person name="Lopez-Ubeda R."/>
            <person name="Kimes N."/>
            <person name="Lopez-Garcia P."/>
            <person name="Moreira D."/>
            <person name="Rodriguez-Valera F."/>
        </authorList>
    </citation>
    <scope>NUCLEOTIDE SEQUENCE</scope>
</reference>
<protein>
    <submittedName>
        <fullName evidence="2">Uncharacterized protein</fullName>
    </submittedName>
</protein>
<evidence type="ECO:0000313" key="2">
    <source>
        <dbReference type="EMBL" id="ANV79247.1"/>
    </source>
</evidence>
<feature type="transmembrane region" description="Helical" evidence="1">
    <location>
        <begin position="41"/>
        <end position="59"/>
    </location>
</feature>
<name>A0A1B1TAD3_9ARCH</name>
<dbReference type="EMBL" id="KP211817">
    <property type="protein sequence ID" value="ANV79247.1"/>
    <property type="molecule type" value="Genomic_DNA"/>
</dbReference>
<reference evidence="2" key="1">
    <citation type="submission" date="2014-11" db="EMBL/GenBank/DDBJ databases">
        <authorList>
            <person name="Zhu J."/>
            <person name="Qi W."/>
            <person name="Song R."/>
        </authorList>
    </citation>
    <scope>NUCLEOTIDE SEQUENCE</scope>
</reference>
<dbReference type="AlphaFoldDB" id="A0A1B1TAD3"/>
<evidence type="ECO:0000256" key="1">
    <source>
        <dbReference type="SAM" id="Phobius"/>
    </source>
</evidence>
<sequence>MALLPVAQESYQEEFLFPKLMDFIAKTERIDGRDLFAPKSLGWMVGCIVMSMSLNWISAKWRTSMELMEGMEIYFSIYSMLVFVYF</sequence>
<keyword evidence="1" id="KW-0472">Membrane</keyword>
<proteinExistence type="predicted"/>
<keyword evidence="1" id="KW-1133">Transmembrane helix</keyword>
<accession>A0A1B1TAD3</accession>